<gene>
    <name evidence="1" type="ORF">SAMN04487910_3521</name>
</gene>
<reference evidence="1 2" key="1">
    <citation type="submission" date="2016-10" db="EMBL/GenBank/DDBJ databases">
        <authorList>
            <person name="de Groot N.N."/>
        </authorList>
    </citation>
    <scope>NUCLEOTIDE SEQUENCE [LARGE SCALE GENOMIC DNA]</scope>
    <source>
        <strain evidence="1 2">DSM 25232</strain>
    </source>
</reference>
<proteinExistence type="predicted"/>
<dbReference type="RefSeq" id="WP_091410870.1">
    <property type="nucleotide sequence ID" value="NZ_FOAB01000006.1"/>
</dbReference>
<accession>A0A1H7TQS7</accession>
<evidence type="ECO:0000313" key="2">
    <source>
        <dbReference type="Proteomes" id="UP000198521"/>
    </source>
</evidence>
<dbReference type="OrthoDB" id="1191133at2"/>
<sequence length="76" mass="7894">MKKSILKLGKALTKVDQKLIKGGTDPIAGFPGGGGNGGGSGDSSRCFCLMQKFGQFYPVYVDCNDTCTDGSDPLSN</sequence>
<dbReference type="Proteomes" id="UP000198521">
    <property type="component" value="Unassembled WGS sequence"/>
</dbReference>
<organism evidence="1 2">
    <name type="scientific">Aquimarina amphilecti</name>
    <dbReference type="NCBI Taxonomy" id="1038014"/>
    <lineage>
        <taxon>Bacteria</taxon>
        <taxon>Pseudomonadati</taxon>
        <taxon>Bacteroidota</taxon>
        <taxon>Flavobacteriia</taxon>
        <taxon>Flavobacteriales</taxon>
        <taxon>Flavobacteriaceae</taxon>
        <taxon>Aquimarina</taxon>
    </lineage>
</organism>
<evidence type="ECO:0000313" key="1">
    <source>
        <dbReference type="EMBL" id="SEL86217.1"/>
    </source>
</evidence>
<dbReference type="AlphaFoldDB" id="A0A1H7TQS7"/>
<keyword evidence="2" id="KW-1185">Reference proteome</keyword>
<protein>
    <submittedName>
        <fullName evidence="1">Uncharacterized protein</fullName>
    </submittedName>
</protein>
<name>A0A1H7TQS7_AQUAM</name>
<dbReference type="EMBL" id="FOAB01000006">
    <property type="protein sequence ID" value="SEL86217.1"/>
    <property type="molecule type" value="Genomic_DNA"/>
</dbReference>
<dbReference type="STRING" id="1038014.SAMN04487910_3521"/>